<comment type="caution">
    <text evidence="2">The sequence shown here is derived from an EMBL/GenBank/DDBJ whole genome shotgun (WGS) entry which is preliminary data.</text>
</comment>
<sequence length="81" mass="9687">MLDPLLSAKLTYILGITNLIGLGLVFFSCRCFVGYRFVEAMMRRPWYRVFYNKHCIWWYVFFVSVFFHSIIAILTYGFPLL</sequence>
<keyword evidence="1" id="KW-0812">Transmembrane</keyword>
<evidence type="ECO:0000256" key="1">
    <source>
        <dbReference type="SAM" id="Phobius"/>
    </source>
</evidence>
<gene>
    <name evidence="2" type="ORF">A2785_00690</name>
</gene>
<evidence type="ECO:0000313" key="3">
    <source>
        <dbReference type="Proteomes" id="UP000179069"/>
    </source>
</evidence>
<reference evidence="2 3" key="1">
    <citation type="journal article" date="2016" name="Nat. Commun.">
        <title>Thousands of microbial genomes shed light on interconnected biogeochemical processes in an aquifer system.</title>
        <authorList>
            <person name="Anantharaman K."/>
            <person name="Brown C.T."/>
            <person name="Hug L.A."/>
            <person name="Sharon I."/>
            <person name="Castelle C.J."/>
            <person name="Probst A.J."/>
            <person name="Thomas B.C."/>
            <person name="Singh A."/>
            <person name="Wilkins M.J."/>
            <person name="Karaoz U."/>
            <person name="Brodie E.L."/>
            <person name="Williams K.H."/>
            <person name="Hubbard S.S."/>
            <person name="Banfield J.F."/>
        </authorList>
    </citation>
    <scope>NUCLEOTIDE SEQUENCE [LARGE SCALE GENOMIC DNA]</scope>
</reference>
<dbReference type="EMBL" id="MHCI01000006">
    <property type="protein sequence ID" value="OGY17116.1"/>
    <property type="molecule type" value="Genomic_DNA"/>
</dbReference>
<evidence type="ECO:0008006" key="4">
    <source>
        <dbReference type="Google" id="ProtNLM"/>
    </source>
</evidence>
<dbReference type="Proteomes" id="UP000179069">
    <property type="component" value="Unassembled WGS sequence"/>
</dbReference>
<accession>A0A1G1VNZ3</accession>
<feature type="transmembrane region" description="Helical" evidence="1">
    <location>
        <begin position="12"/>
        <end position="35"/>
    </location>
</feature>
<name>A0A1G1VNZ3_9BACT</name>
<keyword evidence="1" id="KW-1133">Transmembrane helix</keyword>
<feature type="transmembrane region" description="Helical" evidence="1">
    <location>
        <begin position="56"/>
        <end position="78"/>
    </location>
</feature>
<proteinExistence type="predicted"/>
<keyword evidence="1" id="KW-0472">Membrane</keyword>
<organism evidence="2 3">
    <name type="scientific">Candidatus Chisholmbacteria bacterium RIFCSPHIGHO2_01_FULL_49_18</name>
    <dbReference type="NCBI Taxonomy" id="1797590"/>
    <lineage>
        <taxon>Bacteria</taxon>
        <taxon>Candidatus Chisholmiibacteriota</taxon>
    </lineage>
</organism>
<dbReference type="AlphaFoldDB" id="A0A1G1VNZ3"/>
<evidence type="ECO:0000313" key="2">
    <source>
        <dbReference type="EMBL" id="OGY17116.1"/>
    </source>
</evidence>
<protein>
    <recommendedName>
        <fullName evidence="4">Ferric oxidoreductase domain-containing protein</fullName>
    </recommendedName>
</protein>